<dbReference type="Pfam" id="PF13521">
    <property type="entry name" value="AAA_28"/>
    <property type="match status" value="1"/>
</dbReference>
<dbReference type="InterPro" id="IPR038727">
    <property type="entry name" value="NadR/Ttd14_AAA_dom"/>
</dbReference>
<dbReference type="SUPFAM" id="SSF52540">
    <property type="entry name" value="P-loop containing nucleoside triphosphate hydrolases"/>
    <property type="match status" value="1"/>
</dbReference>
<dbReference type="RefSeq" id="WP_200276466.1">
    <property type="nucleotide sequence ID" value="NZ_JAENII010000002.1"/>
</dbReference>
<dbReference type="Gene3D" id="3.40.50.300">
    <property type="entry name" value="P-loop containing nucleotide triphosphate hydrolases"/>
    <property type="match status" value="1"/>
</dbReference>
<dbReference type="SUPFAM" id="SSF52374">
    <property type="entry name" value="Nucleotidylyl transferase"/>
    <property type="match status" value="1"/>
</dbReference>
<proteinExistence type="predicted"/>
<evidence type="ECO:0000313" key="3">
    <source>
        <dbReference type="Proteomes" id="UP000658278"/>
    </source>
</evidence>
<evidence type="ECO:0000313" key="2">
    <source>
        <dbReference type="EMBL" id="MBK1826103.1"/>
    </source>
</evidence>
<keyword evidence="3" id="KW-1185">Reference proteome</keyword>
<accession>A0A934R8V7</accession>
<dbReference type="InterPro" id="IPR004821">
    <property type="entry name" value="Cyt_trans-like"/>
</dbReference>
<dbReference type="PANTHER" id="PTHR37512">
    <property type="entry name" value="TRIFUNCTIONAL NAD BIOSYNTHESIS/REGULATOR PROTEIN NADR"/>
    <property type="match status" value="1"/>
</dbReference>
<dbReference type="InterPro" id="IPR027417">
    <property type="entry name" value="P-loop_NTPase"/>
</dbReference>
<dbReference type="Gene3D" id="3.40.50.620">
    <property type="entry name" value="HUPs"/>
    <property type="match status" value="1"/>
</dbReference>
<sequence>MSVGLTLGKFAPLHRGHQLLIERALLENEKVIVMIYDCPEITPIPLQIRAKWIRELYPQVEVLEAWDGPQEVGDSPEIMRQHEDYLLQMLAGRKVDAFYSSEFYGDHVSRALGAEDRQVDVGRIAFPVSGTAVREDPYAHRHFVDPLVYRDLIVKVLFLGAPSTGKTTLADRMAEELSTVWMPEYGREYWEAYQVERRLTQEQLVEIAEGHIEREDVLMLQADRFLFVDTDARTTRIFSRYYHQSVHPRLEDLAGKATERYDLVFLCGDDIPYRDSWDRSGEINRKWMQEQIREDLIMRGNAFIELRGDLDERVARVRQELSLMS</sequence>
<gene>
    <name evidence="2" type="ORF">JIN81_03670</name>
</gene>
<feature type="domain" description="NadR/Ttd14 AAA" evidence="1">
    <location>
        <begin position="155"/>
        <end position="313"/>
    </location>
</feature>
<dbReference type="NCBIfam" id="TIGR00125">
    <property type="entry name" value="cyt_tran_rel"/>
    <property type="match status" value="1"/>
</dbReference>
<evidence type="ECO:0000259" key="1">
    <source>
        <dbReference type="Pfam" id="PF13521"/>
    </source>
</evidence>
<dbReference type="EMBL" id="JAENII010000002">
    <property type="protein sequence ID" value="MBK1826103.1"/>
    <property type="molecule type" value="Genomic_DNA"/>
</dbReference>
<dbReference type="Proteomes" id="UP000658278">
    <property type="component" value="Unassembled WGS sequence"/>
</dbReference>
<name>A0A934R8V7_9BACT</name>
<protein>
    <submittedName>
        <fullName evidence="2">AAA family ATPase</fullName>
    </submittedName>
</protein>
<reference evidence="2" key="1">
    <citation type="submission" date="2021-01" db="EMBL/GenBank/DDBJ databases">
        <title>Modified the classification status of verrucomicrobia.</title>
        <authorList>
            <person name="Feng X."/>
        </authorList>
    </citation>
    <scope>NUCLEOTIDE SEQUENCE</scope>
    <source>
        <strain evidence="2">KCTC 22201</strain>
    </source>
</reference>
<dbReference type="AlphaFoldDB" id="A0A934R8V7"/>
<comment type="caution">
    <text evidence="2">The sequence shown here is derived from an EMBL/GenBank/DDBJ whole genome shotgun (WGS) entry which is preliminary data.</text>
</comment>
<dbReference type="PANTHER" id="PTHR37512:SF1">
    <property type="entry name" value="NADR_TTD14 AAA DOMAIN-CONTAINING PROTEIN"/>
    <property type="match status" value="1"/>
</dbReference>
<dbReference type="InterPro" id="IPR014729">
    <property type="entry name" value="Rossmann-like_a/b/a_fold"/>
</dbReference>
<dbReference type="InterPro" id="IPR052735">
    <property type="entry name" value="NAD_biosynth-regulator"/>
</dbReference>
<organism evidence="2 3">
    <name type="scientific">Haloferula rosea</name>
    <dbReference type="NCBI Taxonomy" id="490093"/>
    <lineage>
        <taxon>Bacteria</taxon>
        <taxon>Pseudomonadati</taxon>
        <taxon>Verrucomicrobiota</taxon>
        <taxon>Verrucomicrobiia</taxon>
        <taxon>Verrucomicrobiales</taxon>
        <taxon>Verrucomicrobiaceae</taxon>
        <taxon>Haloferula</taxon>
    </lineage>
</organism>
<dbReference type="GO" id="GO:0003824">
    <property type="term" value="F:catalytic activity"/>
    <property type="evidence" value="ECO:0007669"/>
    <property type="project" value="InterPro"/>
</dbReference>